<dbReference type="AlphaFoldDB" id="A0AAV1I893"/>
<accession>A0AAV1I893</accession>
<dbReference type="InterPro" id="IPR001907">
    <property type="entry name" value="ClpP"/>
</dbReference>
<dbReference type="InterPro" id="IPR029045">
    <property type="entry name" value="ClpP/crotonase-like_dom_sf"/>
</dbReference>
<keyword evidence="4" id="KW-0720">Serine protease</keyword>
<dbReference type="GO" id="GO:0004176">
    <property type="term" value="F:ATP-dependent peptidase activity"/>
    <property type="evidence" value="ECO:0007669"/>
    <property type="project" value="InterPro"/>
</dbReference>
<dbReference type="GO" id="GO:0006515">
    <property type="term" value="P:protein quality control for misfolded or incompletely synthesized proteins"/>
    <property type="evidence" value="ECO:0007669"/>
    <property type="project" value="TreeGrafter"/>
</dbReference>
<dbReference type="GO" id="GO:0004252">
    <property type="term" value="F:serine-type endopeptidase activity"/>
    <property type="evidence" value="ECO:0007669"/>
    <property type="project" value="UniProtKB-EC"/>
</dbReference>
<dbReference type="SUPFAM" id="SSF52096">
    <property type="entry name" value="ClpP/crotonase"/>
    <property type="match status" value="1"/>
</dbReference>
<dbReference type="PROSITE" id="PS00382">
    <property type="entry name" value="CLP_PROTEASE_HIS"/>
    <property type="match status" value="1"/>
</dbReference>
<comment type="caution">
    <text evidence="8">The sequence shown here is derived from an EMBL/GenBank/DDBJ whole genome shotgun (WGS) entry which is preliminary data.</text>
</comment>
<evidence type="ECO:0000256" key="2">
    <source>
        <dbReference type="ARBA" id="ARBA00022670"/>
    </source>
</evidence>
<evidence type="ECO:0000256" key="1">
    <source>
        <dbReference type="ARBA" id="ARBA00007039"/>
    </source>
</evidence>
<keyword evidence="2" id="KW-0645">Protease</keyword>
<evidence type="ECO:0000256" key="5">
    <source>
        <dbReference type="ARBA" id="ARBA00034021"/>
    </source>
</evidence>
<dbReference type="GO" id="GO:0051117">
    <property type="term" value="F:ATPase binding"/>
    <property type="evidence" value="ECO:0007669"/>
    <property type="project" value="TreeGrafter"/>
</dbReference>
<dbReference type="Proteomes" id="UP001314263">
    <property type="component" value="Unassembled WGS sequence"/>
</dbReference>
<comment type="catalytic activity">
    <reaction evidence="5 6">
        <text>Hydrolysis of proteins to small peptides in the presence of ATP and magnesium. alpha-casein is the usual test substrate. In the absence of ATP, only oligopeptides shorter than five residues are hydrolyzed (such as succinyl-Leu-Tyr-|-NHMec, and Leu-Tyr-Leu-|-Tyr-Trp, in which cleavage of the -Tyr-|-Leu- and -Tyr-|-Trp bonds also occurs).</text>
        <dbReference type="EC" id="3.4.21.92"/>
    </reaction>
</comment>
<evidence type="ECO:0000313" key="8">
    <source>
        <dbReference type="EMBL" id="CAK0781754.1"/>
    </source>
</evidence>
<proteinExistence type="inferred from homology"/>
<evidence type="ECO:0000256" key="4">
    <source>
        <dbReference type="ARBA" id="ARBA00022825"/>
    </source>
</evidence>
<protein>
    <recommendedName>
        <fullName evidence="7">ATP-dependent Clp protease proteolytic subunit</fullName>
    </recommendedName>
</protein>
<dbReference type="GO" id="GO:0009536">
    <property type="term" value="C:plastid"/>
    <property type="evidence" value="ECO:0007669"/>
    <property type="project" value="UniProtKB-ARBA"/>
</dbReference>
<evidence type="ECO:0000313" key="9">
    <source>
        <dbReference type="Proteomes" id="UP001314263"/>
    </source>
</evidence>
<evidence type="ECO:0000256" key="6">
    <source>
        <dbReference type="PROSITE-ProRule" id="PRU10086"/>
    </source>
</evidence>
<dbReference type="Gene3D" id="3.90.226.10">
    <property type="entry name" value="2-enoyl-CoA Hydratase, Chain A, domain 1"/>
    <property type="match status" value="1"/>
</dbReference>
<dbReference type="InterPro" id="IPR033135">
    <property type="entry name" value="ClpP_His_AS"/>
</dbReference>
<sequence length="198" mass="21349">MLMNTQDVMDMMGYLMRNRVIFIGSRINDEVATNIVASLLAMEAMNDAEDIKLYINSPGGQSYSVIALLDTIEAIKPDVTTIALGLCASTATVLLAAGAKGKRFAMPSARIMMHQPAGGAMGSADEVNIQASELNRTMKVIHRFYQRYTGLELERIEEETDRDNFMSPKQAQDLGIIDGIILSSDAVTPAATATAVAA</sequence>
<feature type="active site" evidence="6">
    <location>
        <position position="114"/>
    </location>
</feature>
<evidence type="ECO:0000256" key="7">
    <source>
        <dbReference type="RuleBase" id="RU003567"/>
    </source>
</evidence>
<dbReference type="EMBL" id="CAUYUE010000006">
    <property type="protein sequence ID" value="CAK0781754.1"/>
    <property type="molecule type" value="Genomic_DNA"/>
</dbReference>
<dbReference type="InterPro" id="IPR023562">
    <property type="entry name" value="ClpP/TepA"/>
</dbReference>
<dbReference type="GO" id="GO:0009368">
    <property type="term" value="C:endopeptidase Clp complex"/>
    <property type="evidence" value="ECO:0007669"/>
    <property type="project" value="TreeGrafter"/>
</dbReference>
<dbReference type="CDD" id="cd07017">
    <property type="entry name" value="S14_ClpP_2"/>
    <property type="match status" value="1"/>
</dbReference>
<gene>
    <name evidence="8" type="ORF">CVIRNUC_005463</name>
</gene>
<name>A0AAV1I893_9CHLO</name>
<reference evidence="8 9" key="1">
    <citation type="submission" date="2023-10" db="EMBL/GenBank/DDBJ databases">
        <authorList>
            <person name="Maclean D."/>
            <person name="Macfadyen A."/>
        </authorList>
    </citation>
    <scope>NUCLEOTIDE SEQUENCE [LARGE SCALE GENOMIC DNA]</scope>
</reference>
<dbReference type="PANTHER" id="PTHR10381:SF11">
    <property type="entry name" value="ATP-DEPENDENT CLP PROTEASE PROTEOLYTIC SUBUNIT, MITOCHONDRIAL"/>
    <property type="match status" value="1"/>
</dbReference>
<organism evidence="8 9">
    <name type="scientific">Coccomyxa viridis</name>
    <dbReference type="NCBI Taxonomy" id="1274662"/>
    <lineage>
        <taxon>Eukaryota</taxon>
        <taxon>Viridiplantae</taxon>
        <taxon>Chlorophyta</taxon>
        <taxon>core chlorophytes</taxon>
        <taxon>Trebouxiophyceae</taxon>
        <taxon>Trebouxiophyceae incertae sedis</taxon>
        <taxon>Coccomyxaceae</taxon>
        <taxon>Coccomyxa</taxon>
    </lineage>
</organism>
<dbReference type="PRINTS" id="PR00127">
    <property type="entry name" value="CLPPROTEASEP"/>
</dbReference>
<keyword evidence="9" id="KW-1185">Reference proteome</keyword>
<dbReference type="HAMAP" id="MF_00444">
    <property type="entry name" value="ClpP"/>
    <property type="match status" value="1"/>
</dbReference>
<dbReference type="PANTHER" id="PTHR10381">
    <property type="entry name" value="ATP-DEPENDENT CLP PROTEASE PROTEOLYTIC SUBUNIT"/>
    <property type="match status" value="1"/>
</dbReference>
<dbReference type="Pfam" id="PF00574">
    <property type="entry name" value="CLP_protease"/>
    <property type="match status" value="1"/>
</dbReference>
<keyword evidence="3" id="KW-0378">Hydrolase</keyword>
<evidence type="ECO:0000256" key="3">
    <source>
        <dbReference type="ARBA" id="ARBA00022801"/>
    </source>
</evidence>
<comment type="similarity">
    <text evidence="1 7">Belongs to the peptidase S14 family.</text>
</comment>